<proteinExistence type="predicted"/>
<dbReference type="RefSeq" id="WP_115628785.1">
    <property type="nucleotide sequence ID" value="NZ_UFUZ01000001.1"/>
</dbReference>
<dbReference type="EMBL" id="UFUZ01000001">
    <property type="protein sequence ID" value="SUX25974.1"/>
    <property type="molecule type" value="Genomic_DNA"/>
</dbReference>
<dbReference type="EMBL" id="UFUZ01000001">
    <property type="protein sequence ID" value="SUX27505.1"/>
    <property type="molecule type" value="Genomic_DNA"/>
</dbReference>
<evidence type="ECO:0000313" key="2">
    <source>
        <dbReference type="EMBL" id="SUX27505.1"/>
    </source>
</evidence>
<dbReference type="Proteomes" id="UP000254161">
    <property type="component" value="Unassembled WGS sequence"/>
</dbReference>
<name>A0A381EG23_CAMUP</name>
<accession>A0A381EG23</accession>
<sequence>MSQAKHDGVVNNLILESGKFKQYKGEINNITLTSDKNKAEFTTNNNFQNQTQGTYDGLISKVDKNTNGENTVTFGNSGETITTTLTAVQLSTIKTKSQMVSSMTAEL</sequence>
<gene>
    <name evidence="1" type="ORF">NCTC12264_00181</name>
    <name evidence="2" type="ORF">NCTC12264_01754</name>
</gene>
<reference evidence="1 3" key="1">
    <citation type="submission" date="2018-06" db="EMBL/GenBank/DDBJ databases">
        <authorList>
            <consortium name="Pathogen Informatics"/>
            <person name="Doyle S."/>
        </authorList>
    </citation>
    <scope>NUCLEOTIDE SEQUENCE [LARGE SCALE GENOMIC DNA]</scope>
    <source>
        <strain evidence="1 3">NCTC12264</strain>
    </source>
</reference>
<dbReference type="AlphaFoldDB" id="A0A381EG23"/>
<evidence type="ECO:0000313" key="3">
    <source>
        <dbReference type="Proteomes" id="UP000254161"/>
    </source>
</evidence>
<evidence type="ECO:0000313" key="1">
    <source>
        <dbReference type="EMBL" id="SUX25974.1"/>
    </source>
</evidence>
<organism evidence="1 3">
    <name type="scientific">Campylobacter upsaliensis</name>
    <dbReference type="NCBI Taxonomy" id="28080"/>
    <lineage>
        <taxon>Bacteria</taxon>
        <taxon>Pseudomonadati</taxon>
        <taxon>Campylobacterota</taxon>
        <taxon>Epsilonproteobacteria</taxon>
        <taxon>Campylobacterales</taxon>
        <taxon>Campylobacteraceae</taxon>
        <taxon>Campylobacter</taxon>
    </lineage>
</organism>
<protein>
    <submittedName>
        <fullName evidence="1">Uncharacterized protein</fullName>
    </submittedName>
</protein>